<name>A0A2A4JTQ5_HELVI</name>
<evidence type="ECO:0000256" key="1">
    <source>
        <dbReference type="SAM" id="MobiDB-lite"/>
    </source>
</evidence>
<sequence>MYTVAAEFLKIEKIDVIRQNPDNKVDNDVRDVPVSNPPRTRGEDVARLGEGIQVRSPAAPVATQPPEGGSRRTRDCGEPELTWEVNDRSSRRCEAAPALLRSIVSTDRARR</sequence>
<evidence type="ECO:0000313" key="2">
    <source>
        <dbReference type="EMBL" id="PCG75004.1"/>
    </source>
</evidence>
<feature type="compositionally biased region" description="Basic and acidic residues" evidence="1">
    <location>
        <begin position="22"/>
        <end position="31"/>
    </location>
</feature>
<dbReference type="AlphaFoldDB" id="A0A2A4JTQ5"/>
<protein>
    <submittedName>
        <fullName evidence="2">Uncharacterized protein</fullName>
    </submittedName>
</protein>
<reference evidence="2" key="1">
    <citation type="submission" date="2017-09" db="EMBL/GenBank/DDBJ databases">
        <title>Contemporary evolution of a Lepidopteran species, Heliothis virescens, in response to modern agricultural practices.</title>
        <authorList>
            <person name="Fritz M.L."/>
            <person name="Deyonke A.M."/>
            <person name="Papanicolaou A."/>
            <person name="Micinski S."/>
            <person name="Westbrook J."/>
            <person name="Gould F."/>
        </authorList>
    </citation>
    <scope>NUCLEOTIDE SEQUENCE [LARGE SCALE GENOMIC DNA]</scope>
    <source>
        <strain evidence="2">HvINT-</strain>
        <tissue evidence="2">Whole body</tissue>
    </source>
</reference>
<dbReference type="EMBL" id="NWSH01000653">
    <property type="protein sequence ID" value="PCG75004.1"/>
    <property type="molecule type" value="Genomic_DNA"/>
</dbReference>
<feature type="region of interest" description="Disordered" evidence="1">
    <location>
        <begin position="22"/>
        <end position="89"/>
    </location>
</feature>
<accession>A0A2A4JTQ5</accession>
<organism evidence="2">
    <name type="scientific">Heliothis virescens</name>
    <name type="common">Tobacco budworm moth</name>
    <dbReference type="NCBI Taxonomy" id="7102"/>
    <lineage>
        <taxon>Eukaryota</taxon>
        <taxon>Metazoa</taxon>
        <taxon>Ecdysozoa</taxon>
        <taxon>Arthropoda</taxon>
        <taxon>Hexapoda</taxon>
        <taxon>Insecta</taxon>
        <taxon>Pterygota</taxon>
        <taxon>Neoptera</taxon>
        <taxon>Endopterygota</taxon>
        <taxon>Lepidoptera</taxon>
        <taxon>Glossata</taxon>
        <taxon>Ditrysia</taxon>
        <taxon>Noctuoidea</taxon>
        <taxon>Noctuidae</taxon>
        <taxon>Heliothinae</taxon>
        <taxon>Heliothis</taxon>
    </lineage>
</organism>
<comment type="caution">
    <text evidence="2">The sequence shown here is derived from an EMBL/GenBank/DDBJ whole genome shotgun (WGS) entry which is preliminary data.</text>
</comment>
<gene>
    <name evidence="2" type="ORF">B5V51_12420</name>
</gene>
<proteinExistence type="predicted"/>